<feature type="region of interest" description="Disordered" evidence="1">
    <location>
        <begin position="83"/>
        <end position="105"/>
    </location>
</feature>
<dbReference type="AlphaFoldDB" id="A0A2P6NUS5"/>
<sequence length="105" mass="10247">MSSNDNTQKEQKSGLSQMSDAAYNGAVGTKDFAVDTTTKGVGLAADGVSAAVGAVGSAASLIGNTAAGLFSGAGQTVSDATTATSNFVQGNKPQGKNASDAEDKQ</sequence>
<comment type="caution">
    <text evidence="2">The sequence shown here is derived from an EMBL/GenBank/DDBJ whole genome shotgun (WGS) entry which is preliminary data.</text>
</comment>
<accession>A0A2P6NUS5</accession>
<proteinExistence type="predicted"/>
<protein>
    <submittedName>
        <fullName evidence="2">Uncharacterized protein</fullName>
    </submittedName>
</protein>
<gene>
    <name evidence="2" type="ORF">PROFUN_02422</name>
</gene>
<dbReference type="Proteomes" id="UP000241769">
    <property type="component" value="Unassembled WGS sequence"/>
</dbReference>
<evidence type="ECO:0000313" key="3">
    <source>
        <dbReference type="Proteomes" id="UP000241769"/>
    </source>
</evidence>
<evidence type="ECO:0000313" key="2">
    <source>
        <dbReference type="EMBL" id="PRP87722.1"/>
    </source>
</evidence>
<dbReference type="EMBL" id="MDYQ01000018">
    <property type="protein sequence ID" value="PRP87722.1"/>
    <property type="molecule type" value="Genomic_DNA"/>
</dbReference>
<reference evidence="2 3" key="1">
    <citation type="journal article" date="2018" name="Genome Biol. Evol.">
        <title>Multiple Roots of Fruiting Body Formation in Amoebozoa.</title>
        <authorList>
            <person name="Hillmann F."/>
            <person name="Forbes G."/>
            <person name="Novohradska S."/>
            <person name="Ferling I."/>
            <person name="Riege K."/>
            <person name="Groth M."/>
            <person name="Westermann M."/>
            <person name="Marz M."/>
            <person name="Spaller T."/>
            <person name="Winckler T."/>
            <person name="Schaap P."/>
            <person name="Glockner G."/>
        </authorList>
    </citation>
    <scope>NUCLEOTIDE SEQUENCE [LARGE SCALE GENOMIC DNA]</scope>
    <source>
        <strain evidence="2 3">Jena</strain>
    </source>
</reference>
<name>A0A2P6NUS5_9EUKA</name>
<dbReference type="InParanoid" id="A0A2P6NUS5"/>
<feature type="compositionally biased region" description="Polar residues" evidence="1">
    <location>
        <begin position="83"/>
        <end position="97"/>
    </location>
</feature>
<evidence type="ECO:0000256" key="1">
    <source>
        <dbReference type="SAM" id="MobiDB-lite"/>
    </source>
</evidence>
<keyword evidence="3" id="KW-1185">Reference proteome</keyword>
<organism evidence="2 3">
    <name type="scientific">Planoprotostelium fungivorum</name>
    <dbReference type="NCBI Taxonomy" id="1890364"/>
    <lineage>
        <taxon>Eukaryota</taxon>
        <taxon>Amoebozoa</taxon>
        <taxon>Evosea</taxon>
        <taxon>Variosea</taxon>
        <taxon>Cavosteliida</taxon>
        <taxon>Cavosteliaceae</taxon>
        <taxon>Planoprotostelium</taxon>
    </lineage>
</organism>